<name>A0A0A8YT22_ARUDO</name>
<sequence length="32" mass="3301">MIGRTCAGRGTRSHVPVRSRAVISSAIACCPS</sequence>
<dbReference type="EMBL" id="GBRH01270160">
    <property type="protein sequence ID" value="JAD27735.1"/>
    <property type="molecule type" value="Transcribed_RNA"/>
</dbReference>
<accession>A0A0A8YT22</accession>
<dbReference type="AlphaFoldDB" id="A0A0A8YT22"/>
<reference evidence="1" key="2">
    <citation type="journal article" date="2015" name="Data Brief">
        <title>Shoot transcriptome of the giant reed, Arundo donax.</title>
        <authorList>
            <person name="Barrero R.A."/>
            <person name="Guerrero F.D."/>
            <person name="Moolhuijzen P."/>
            <person name="Goolsby J.A."/>
            <person name="Tidwell J."/>
            <person name="Bellgard S.E."/>
            <person name="Bellgard M.I."/>
        </authorList>
    </citation>
    <scope>NUCLEOTIDE SEQUENCE</scope>
    <source>
        <tissue evidence="1">Shoot tissue taken approximately 20 cm above the soil surface</tissue>
    </source>
</reference>
<protein>
    <submittedName>
        <fullName evidence="1">Uncharacterized protein</fullName>
    </submittedName>
</protein>
<evidence type="ECO:0000313" key="1">
    <source>
        <dbReference type="EMBL" id="JAD27735.1"/>
    </source>
</evidence>
<proteinExistence type="predicted"/>
<reference evidence="1" key="1">
    <citation type="submission" date="2014-09" db="EMBL/GenBank/DDBJ databases">
        <authorList>
            <person name="Magalhaes I.L.F."/>
            <person name="Oliveira U."/>
            <person name="Santos F.R."/>
            <person name="Vidigal T.H.D.A."/>
            <person name="Brescovit A.D."/>
            <person name="Santos A.J."/>
        </authorList>
    </citation>
    <scope>NUCLEOTIDE SEQUENCE</scope>
    <source>
        <tissue evidence="1">Shoot tissue taken approximately 20 cm above the soil surface</tissue>
    </source>
</reference>
<organism evidence="1">
    <name type="scientific">Arundo donax</name>
    <name type="common">Giant reed</name>
    <name type="synonym">Donax arundinaceus</name>
    <dbReference type="NCBI Taxonomy" id="35708"/>
    <lineage>
        <taxon>Eukaryota</taxon>
        <taxon>Viridiplantae</taxon>
        <taxon>Streptophyta</taxon>
        <taxon>Embryophyta</taxon>
        <taxon>Tracheophyta</taxon>
        <taxon>Spermatophyta</taxon>
        <taxon>Magnoliopsida</taxon>
        <taxon>Liliopsida</taxon>
        <taxon>Poales</taxon>
        <taxon>Poaceae</taxon>
        <taxon>PACMAD clade</taxon>
        <taxon>Arundinoideae</taxon>
        <taxon>Arundineae</taxon>
        <taxon>Arundo</taxon>
    </lineage>
</organism>